<feature type="region of interest" description="Disordered" evidence="1">
    <location>
        <begin position="548"/>
        <end position="578"/>
    </location>
</feature>
<name>A0A9J6G647_HAELO</name>
<feature type="region of interest" description="Disordered" evidence="1">
    <location>
        <begin position="633"/>
        <end position="667"/>
    </location>
</feature>
<gene>
    <name evidence="2" type="ORF">HPB48_001801</name>
</gene>
<proteinExistence type="predicted"/>
<dbReference type="VEuPathDB" id="VectorBase:HLOH_048422"/>
<organism evidence="2 3">
    <name type="scientific">Haemaphysalis longicornis</name>
    <name type="common">Bush tick</name>
    <dbReference type="NCBI Taxonomy" id="44386"/>
    <lineage>
        <taxon>Eukaryota</taxon>
        <taxon>Metazoa</taxon>
        <taxon>Ecdysozoa</taxon>
        <taxon>Arthropoda</taxon>
        <taxon>Chelicerata</taxon>
        <taxon>Arachnida</taxon>
        <taxon>Acari</taxon>
        <taxon>Parasitiformes</taxon>
        <taxon>Ixodida</taxon>
        <taxon>Ixodoidea</taxon>
        <taxon>Ixodidae</taxon>
        <taxon>Haemaphysalinae</taxon>
        <taxon>Haemaphysalis</taxon>
    </lineage>
</organism>
<feature type="compositionally biased region" description="Polar residues" evidence="1">
    <location>
        <begin position="781"/>
        <end position="792"/>
    </location>
</feature>
<feature type="compositionally biased region" description="Basic and acidic residues" evidence="1">
    <location>
        <begin position="563"/>
        <end position="578"/>
    </location>
</feature>
<evidence type="ECO:0000313" key="2">
    <source>
        <dbReference type="EMBL" id="KAH9369924.1"/>
    </source>
</evidence>
<dbReference type="AlphaFoldDB" id="A0A9J6G647"/>
<keyword evidence="3" id="KW-1185">Reference proteome</keyword>
<feature type="compositionally biased region" description="Polar residues" evidence="1">
    <location>
        <begin position="548"/>
        <end position="558"/>
    </location>
</feature>
<reference evidence="2 3" key="1">
    <citation type="journal article" date="2020" name="Cell">
        <title>Large-Scale Comparative Analyses of Tick Genomes Elucidate Their Genetic Diversity and Vector Capacities.</title>
        <authorList>
            <consortium name="Tick Genome and Microbiome Consortium (TIGMIC)"/>
            <person name="Jia N."/>
            <person name="Wang J."/>
            <person name="Shi W."/>
            <person name="Du L."/>
            <person name="Sun Y."/>
            <person name="Zhan W."/>
            <person name="Jiang J.F."/>
            <person name="Wang Q."/>
            <person name="Zhang B."/>
            <person name="Ji P."/>
            <person name="Bell-Sakyi L."/>
            <person name="Cui X.M."/>
            <person name="Yuan T.T."/>
            <person name="Jiang B.G."/>
            <person name="Yang W.F."/>
            <person name="Lam T.T."/>
            <person name="Chang Q.C."/>
            <person name="Ding S.J."/>
            <person name="Wang X.J."/>
            <person name="Zhu J.G."/>
            <person name="Ruan X.D."/>
            <person name="Zhao L."/>
            <person name="Wei J.T."/>
            <person name="Ye R.Z."/>
            <person name="Que T.C."/>
            <person name="Du C.H."/>
            <person name="Zhou Y.H."/>
            <person name="Cheng J.X."/>
            <person name="Dai P.F."/>
            <person name="Guo W.B."/>
            <person name="Han X.H."/>
            <person name="Huang E.J."/>
            <person name="Li L.F."/>
            <person name="Wei W."/>
            <person name="Gao Y.C."/>
            <person name="Liu J.Z."/>
            <person name="Shao H.Z."/>
            <person name="Wang X."/>
            <person name="Wang C.C."/>
            <person name="Yang T.C."/>
            <person name="Huo Q.B."/>
            <person name="Li W."/>
            <person name="Chen H.Y."/>
            <person name="Chen S.E."/>
            <person name="Zhou L.G."/>
            <person name="Ni X.B."/>
            <person name="Tian J.H."/>
            <person name="Sheng Y."/>
            <person name="Liu T."/>
            <person name="Pan Y.S."/>
            <person name="Xia L.Y."/>
            <person name="Li J."/>
            <person name="Zhao F."/>
            <person name="Cao W.C."/>
        </authorList>
    </citation>
    <scope>NUCLEOTIDE SEQUENCE [LARGE SCALE GENOMIC DNA]</scope>
    <source>
        <strain evidence="2">HaeL-2018</strain>
    </source>
</reference>
<feature type="compositionally biased region" description="Pro residues" evidence="1">
    <location>
        <begin position="809"/>
        <end position="819"/>
    </location>
</feature>
<evidence type="ECO:0000256" key="1">
    <source>
        <dbReference type="SAM" id="MobiDB-lite"/>
    </source>
</evidence>
<dbReference type="EMBL" id="JABSTR010000005">
    <property type="protein sequence ID" value="KAH9369924.1"/>
    <property type="molecule type" value="Genomic_DNA"/>
</dbReference>
<evidence type="ECO:0000313" key="3">
    <source>
        <dbReference type="Proteomes" id="UP000821853"/>
    </source>
</evidence>
<dbReference type="Proteomes" id="UP000821853">
    <property type="component" value="Chromosome 3"/>
</dbReference>
<accession>A0A9J6G647</accession>
<sequence length="828" mass="91331">MSKKLTEWDRMMSTDKEHERAEHFKQLCKLSDEEVDLASKAVSKKKLREMIDVKIDYFDRLARASNAKLGSEGVRRFKEVVDSEVALAEAAGRKDVLLEEGEDSNERKLAQEGDEIIKNYQRKRSGEKEGSAGENRANIYSYGTYAAPTGMMPNMMPSTMPGVGDAAMFGMLSMQQRYRAPMGIQSPVMFGNVQAIFKQQPTAMPYIQQGQRLPLQDLAALSMNYGTAAYQHVPGTVLPYASGSFVAVVKGTKNALENQLGSDISEKLRFVDNLESAKRVLQKKSTGSDSSAAEEIRSRLQKINRLQMKAIDEIIEADGDQTSGAVSDLQLENFQRAEREGILKVPDTDGKEKRLRWAQSPNDSETVTVELTGFDEDNVRVSTASVLRLGGSNQATCNGTSELLPIEHRSCPRAIYAYPEDGRPQFPLPHVHHEHHAHIFTGEICHDHEEAPLPHEVDYKAPSAFRTSTYSVLPPHQLAPPLHLHHDGQYECDGMPFPASASEPNNLTDTVVIVNRGVTTSETSIANPVQPAQSAAVQVETIELATVLSQPQPLSSPQVTPPTEERREEGGENALDPRRFDTEFEHHLQSITDSLKEIVNSLGGSLSSEFSSDYQTRYADEYYDDEYSYDEEGNSSYYNAAHPSRKKGSPTTAPRRSAGASDDGQADQLVSRIQKLVREITQASNDVMAARRGIQRNKQNGQETMPSLFAAEDRLWGLIDLESQLADGLSEYRALHSASGSSPRHDSLTDAEDKLRRLIRVEKQVANRIGAWRQTSDRESPASTRYTDTTLGTAPGDVSSYGDSASVPPSGPFSPPFTPPSSSAGYTE</sequence>
<comment type="caution">
    <text evidence="2">The sequence shown here is derived from an EMBL/GenBank/DDBJ whole genome shotgun (WGS) entry which is preliminary data.</text>
</comment>
<feature type="region of interest" description="Disordered" evidence="1">
    <location>
        <begin position="771"/>
        <end position="828"/>
    </location>
</feature>
<protein>
    <submittedName>
        <fullName evidence="2">Uncharacterized protein</fullName>
    </submittedName>
</protein>